<evidence type="ECO:0000313" key="1">
    <source>
        <dbReference type="EMBL" id="QKD82997.1"/>
    </source>
</evidence>
<dbReference type="EMBL" id="CP053661">
    <property type="protein sequence ID" value="QKD82997.1"/>
    <property type="molecule type" value="Genomic_DNA"/>
</dbReference>
<evidence type="ECO:0000313" key="2">
    <source>
        <dbReference type="Proteomes" id="UP000505210"/>
    </source>
</evidence>
<accession>A0A6M8BDR8</accession>
<name>A0A6M8BDR8_9CYAN</name>
<protein>
    <submittedName>
        <fullName evidence="1">Uncharacterized protein</fullName>
    </submittedName>
</protein>
<gene>
    <name evidence="1" type="ORF">HPC62_13060</name>
</gene>
<dbReference type="KEGG" id="theu:HPC62_13060"/>
<reference evidence="1 2" key="1">
    <citation type="submission" date="2020-05" db="EMBL/GenBank/DDBJ databases">
        <title>Complete genome sequence of of a novel Thermoleptolyngbya strain isolated from hot springs of Ganzi, Sichuan China.</title>
        <authorList>
            <person name="Tang J."/>
            <person name="Daroch M."/>
            <person name="Li L."/>
            <person name="Waleron K."/>
            <person name="Waleron M."/>
            <person name="Waleron M."/>
        </authorList>
    </citation>
    <scope>NUCLEOTIDE SEQUENCE [LARGE SCALE GENOMIC DNA]</scope>
    <source>
        <strain evidence="1 2">PKUAC-SCTA183</strain>
    </source>
</reference>
<dbReference type="Proteomes" id="UP000505210">
    <property type="component" value="Chromosome"/>
</dbReference>
<dbReference type="NCBIfam" id="NF041519">
    <property type="entry name" value="bluetail"/>
    <property type="match status" value="1"/>
</dbReference>
<dbReference type="InterPro" id="IPR048165">
    <property type="entry name" value="Bluetail_dom"/>
</dbReference>
<sequence>MFNAGVKTGRSLEAAVQAAYLDKNLARRGNQRPLANQAVFFEWRNRTYLSVNDNQAGFSAGRDLLINVTAIALSAGDAQAGVLSVGNYFA</sequence>
<dbReference type="RefSeq" id="WP_172356309.1">
    <property type="nucleotide sequence ID" value="NZ_CP053661.1"/>
</dbReference>
<keyword evidence="2" id="KW-1185">Reference proteome</keyword>
<proteinExistence type="predicted"/>
<organism evidence="1 2">
    <name type="scientific">Thermoleptolyngbya sichuanensis A183</name>
    <dbReference type="NCBI Taxonomy" id="2737172"/>
    <lineage>
        <taxon>Bacteria</taxon>
        <taxon>Bacillati</taxon>
        <taxon>Cyanobacteriota</taxon>
        <taxon>Cyanophyceae</taxon>
        <taxon>Oculatellales</taxon>
        <taxon>Oculatellaceae</taxon>
        <taxon>Thermoleptolyngbya</taxon>
        <taxon>Thermoleptolyngbya sichuanensis</taxon>
    </lineage>
</organism>
<dbReference type="AlphaFoldDB" id="A0A6M8BDR8"/>